<dbReference type="Pfam" id="PF13481">
    <property type="entry name" value="AAA_25"/>
    <property type="match status" value="1"/>
</dbReference>
<dbReference type="RefSeq" id="WP_140882567.1">
    <property type="nucleotide sequence ID" value="NZ_RCZP01000006.1"/>
</dbReference>
<gene>
    <name evidence="1" type="ORF">EAH89_09515</name>
</gene>
<name>A0A502GBV7_9PROT</name>
<reference evidence="1 2" key="1">
    <citation type="journal article" date="2019" name="Environ. Microbiol.">
        <title>Species interactions and distinct microbial communities in high Arctic permafrost affected cryosols are associated with the CH4 and CO2 gas fluxes.</title>
        <authorList>
            <person name="Altshuler I."/>
            <person name="Hamel J."/>
            <person name="Turney S."/>
            <person name="Magnuson E."/>
            <person name="Levesque R."/>
            <person name="Greer C."/>
            <person name="Whyte L.G."/>
        </authorList>
    </citation>
    <scope>NUCLEOTIDE SEQUENCE [LARGE SCALE GENOMIC DNA]</scope>
    <source>
        <strain evidence="1 2">S9.3B</strain>
    </source>
</reference>
<organism evidence="1 2">
    <name type="scientific">Muricoccus nepalensis</name>
    <dbReference type="NCBI Taxonomy" id="1854500"/>
    <lineage>
        <taxon>Bacteria</taxon>
        <taxon>Pseudomonadati</taxon>
        <taxon>Pseudomonadota</taxon>
        <taxon>Alphaproteobacteria</taxon>
        <taxon>Acetobacterales</taxon>
        <taxon>Roseomonadaceae</taxon>
        <taxon>Muricoccus</taxon>
    </lineage>
</organism>
<accession>A0A502GBV7</accession>
<evidence type="ECO:0000313" key="2">
    <source>
        <dbReference type="Proteomes" id="UP000317078"/>
    </source>
</evidence>
<proteinExistence type="predicted"/>
<keyword evidence="2" id="KW-1185">Reference proteome</keyword>
<dbReference type="SUPFAM" id="SSF52540">
    <property type="entry name" value="P-loop containing nucleoside triphosphate hydrolases"/>
    <property type="match status" value="1"/>
</dbReference>
<dbReference type="EMBL" id="RCZP01000006">
    <property type="protein sequence ID" value="TPG58183.1"/>
    <property type="molecule type" value="Genomic_DNA"/>
</dbReference>
<sequence>MPRDVMDLYAATMPCGAGTPIEDAPGQCFGRLRLLGVDDAFMMRPRAYLLHGLLAEGELSVWWGPPKCGKSFLMLRLTYGLSLGLGMWGRAAVRTPIVYVAAEGQLGFGQRIRAIAEKMGHSSAFSWIGQSADLFDPHADTREIIAAARATGAKLVVLDTVSRVIPGADENSQRDMGLFVQNCDRIRMETGAHVALVHHGRPDAEWGRGSTVLPGAVDLAVRITGGPGLDEPRKAEVTHAKDDACGTAMPFCLRAADLPPVDGTPRLTCIAEEVGPDEMEKPRGRPLSETQRGWLNDLTATFAEPGMTVERVPVPGMRPWATLTREQVREGYRRRGRLGDVAGDAKLSPAQRNALYKMLNTLRDKGWIGMTDTLVWLL</sequence>
<evidence type="ECO:0008006" key="3">
    <source>
        <dbReference type="Google" id="ProtNLM"/>
    </source>
</evidence>
<dbReference type="OrthoDB" id="1496333at2"/>
<dbReference type="Gene3D" id="3.40.50.300">
    <property type="entry name" value="P-loop containing nucleotide triphosphate hydrolases"/>
    <property type="match status" value="1"/>
</dbReference>
<comment type="caution">
    <text evidence="1">The sequence shown here is derived from an EMBL/GenBank/DDBJ whole genome shotgun (WGS) entry which is preliminary data.</text>
</comment>
<dbReference type="AlphaFoldDB" id="A0A502GBV7"/>
<protein>
    <recommendedName>
        <fullName evidence="3">AAA family ATPase</fullName>
    </recommendedName>
</protein>
<evidence type="ECO:0000313" key="1">
    <source>
        <dbReference type="EMBL" id="TPG58183.1"/>
    </source>
</evidence>
<dbReference type="InterPro" id="IPR027417">
    <property type="entry name" value="P-loop_NTPase"/>
</dbReference>
<dbReference type="Proteomes" id="UP000317078">
    <property type="component" value="Unassembled WGS sequence"/>
</dbReference>